<keyword evidence="3" id="KW-1185">Reference proteome</keyword>
<dbReference type="InterPro" id="IPR045175">
    <property type="entry name" value="M28_fam"/>
</dbReference>
<evidence type="ECO:0000313" key="2">
    <source>
        <dbReference type="EMBL" id="QSQ24141.1"/>
    </source>
</evidence>
<dbReference type="PANTHER" id="PTHR12147:SF26">
    <property type="entry name" value="PEPTIDASE M28 DOMAIN-CONTAINING PROTEIN"/>
    <property type="match status" value="1"/>
</dbReference>
<gene>
    <name evidence="2" type="ORF">JY651_03975</name>
</gene>
<dbReference type="Pfam" id="PF04389">
    <property type="entry name" value="Peptidase_M28"/>
    <property type="match status" value="1"/>
</dbReference>
<dbReference type="InterPro" id="IPR007484">
    <property type="entry name" value="Peptidase_M28"/>
</dbReference>
<dbReference type="PANTHER" id="PTHR12147">
    <property type="entry name" value="METALLOPEPTIDASE M28 FAMILY MEMBER"/>
    <property type="match status" value="1"/>
</dbReference>
<proteinExistence type="predicted"/>
<dbReference type="SUPFAM" id="SSF53187">
    <property type="entry name" value="Zn-dependent exopeptidases"/>
    <property type="match status" value="1"/>
</dbReference>
<dbReference type="Gene3D" id="3.40.630.10">
    <property type="entry name" value="Zn peptidases"/>
    <property type="match status" value="1"/>
</dbReference>
<name>A0ABX7P0D6_9BACT</name>
<dbReference type="EMBL" id="CP071090">
    <property type="protein sequence ID" value="QSQ24141.1"/>
    <property type="molecule type" value="Genomic_DNA"/>
</dbReference>
<protein>
    <submittedName>
        <fullName evidence="2">M28 family peptidase</fullName>
    </submittedName>
</protein>
<evidence type="ECO:0000313" key="3">
    <source>
        <dbReference type="Proteomes" id="UP000662747"/>
    </source>
</evidence>
<evidence type="ECO:0000259" key="1">
    <source>
        <dbReference type="Pfam" id="PF04389"/>
    </source>
</evidence>
<sequence length="335" mass="35409">MRRGRLWLGIGVATLATVGLARAFICGPHDATTPPAPTQSGPTMDAERLRAHVRMLSETLHPRDSTHPQNLDRAADYIADHLASAGGSVERHSLSFSASGPSFTNISARFGPEDGERLIVGAHYDAAPGTPGADDNASGVAALLELAVLLGRNPPPLRVDLVAYTLEEPPYFGTPTMGSAMHARKLRDDGVKVRGMLALEMLGCYSDVPGSQKYPLPVLGLRYPDTGLFIGVVGKPGDGGLTDAVAGAMRAGSPLPVESLVAPAMVPGVALSDHASFWEQGFRAVMVTDTAYFRNPRYHTSDDTWDSLDYVRMAHAVQAVYAAVRTLASGSLPGN</sequence>
<dbReference type="RefSeq" id="WP_206725707.1">
    <property type="nucleotide sequence ID" value="NZ_CP071090.1"/>
</dbReference>
<dbReference type="Proteomes" id="UP000662747">
    <property type="component" value="Chromosome"/>
</dbReference>
<organism evidence="2 3">
    <name type="scientific">Pyxidicoccus parkwayensis</name>
    <dbReference type="NCBI Taxonomy" id="2813578"/>
    <lineage>
        <taxon>Bacteria</taxon>
        <taxon>Pseudomonadati</taxon>
        <taxon>Myxococcota</taxon>
        <taxon>Myxococcia</taxon>
        <taxon>Myxococcales</taxon>
        <taxon>Cystobacterineae</taxon>
        <taxon>Myxococcaceae</taxon>
        <taxon>Pyxidicoccus</taxon>
    </lineage>
</organism>
<feature type="domain" description="Peptidase M28" evidence="1">
    <location>
        <begin position="105"/>
        <end position="322"/>
    </location>
</feature>
<reference evidence="2 3" key="1">
    <citation type="submission" date="2021-02" db="EMBL/GenBank/DDBJ databases">
        <title>De Novo genome assembly of isolated myxobacteria.</title>
        <authorList>
            <person name="Stevens D.C."/>
        </authorList>
    </citation>
    <scope>NUCLEOTIDE SEQUENCE [LARGE SCALE GENOMIC DNA]</scope>
    <source>
        <strain evidence="3">SCPEA02</strain>
    </source>
</reference>
<accession>A0ABX7P0D6</accession>